<dbReference type="Proteomes" id="UP000887580">
    <property type="component" value="Unplaced"/>
</dbReference>
<accession>A0AC35F4Y3</accession>
<proteinExistence type="predicted"/>
<name>A0AC35F4Y3_9BILA</name>
<protein>
    <submittedName>
        <fullName evidence="2">NADAR domain-containing protein</fullName>
    </submittedName>
</protein>
<reference evidence="2" key="1">
    <citation type="submission" date="2022-11" db="UniProtKB">
        <authorList>
            <consortium name="WormBaseParasite"/>
        </authorList>
    </citation>
    <scope>IDENTIFICATION</scope>
</reference>
<dbReference type="WBParaSite" id="PS1159_v2.g13901.t1">
    <property type="protein sequence ID" value="PS1159_v2.g13901.t1"/>
    <property type="gene ID" value="PS1159_v2.g13901"/>
</dbReference>
<organism evidence="1 2">
    <name type="scientific">Panagrolaimus sp. PS1159</name>
    <dbReference type="NCBI Taxonomy" id="55785"/>
    <lineage>
        <taxon>Eukaryota</taxon>
        <taxon>Metazoa</taxon>
        <taxon>Ecdysozoa</taxon>
        <taxon>Nematoda</taxon>
        <taxon>Chromadorea</taxon>
        <taxon>Rhabditida</taxon>
        <taxon>Tylenchina</taxon>
        <taxon>Panagrolaimomorpha</taxon>
        <taxon>Panagrolaimoidea</taxon>
        <taxon>Panagrolaimidae</taxon>
        <taxon>Panagrolaimus</taxon>
    </lineage>
</organism>
<evidence type="ECO:0000313" key="2">
    <source>
        <dbReference type="WBParaSite" id="PS1159_v2.g13901.t1"/>
    </source>
</evidence>
<sequence>MYRHAIPKSYGGGRIMKKMPGGHSVFYPYEAPSEDVEVKEFSIATSNFEFFHGYNNMFTLQFWTDISIDDLVYKSVDHYYQKMKVFDLTGVASEKFDDPKIKNYSGVAREILRENNISRKTVDDWRTSCGVEVIQKALLEKVKQSTAFRDHLLATADKIICHPFPLDDFFGTGCPVKYVTDWATSMQQKDAKLKFPISFPLTTKTAKSVPSVAKGRNMLGAIYIALREQIKAGNLNDLTVALTPVDQTVKIKKTAPRLPTATMTRLLPPTNQISSSNAVPLNSVNAVPLRNVMAPTAAAVPYAGYAAGQTPMMYTAEQQQQFQNNRPSIVSQLPEVPVAPDLRYLNNPSGQYAPPQHQQQMRPGPPPSQNQGRAAPPTTDQMYANYQSQQAQYQQQQQQQAQQRRPPTYASLAAQNQDFSMDVDNISGPIANTQVTRQVFQPAGSANQTMYQGSYDWQW</sequence>
<evidence type="ECO:0000313" key="1">
    <source>
        <dbReference type="Proteomes" id="UP000887580"/>
    </source>
</evidence>